<dbReference type="AlphaFoldDB" id="A0A3S5WYI4"/>
<dbReference type="InterPro" id="IPR005320">
    <property type="entry name" value="Peptidase_S51"/>
</dbReference>
<accession>A0A3S5WYI4</accession>
<evidence type="ECO:0000256" key="3">
    <source>
        <dbReference type="ARBA" id="ARBA00022801"/>
    </source>
</evidence>
<dbReference type="GO" id="GO:0006508">
    <property type="term" value="P:proteolysis"/>
    <property type="evidence" value="ECO:0007669"/>
    <property type="project" value="UniProtKB-KW"/>
</dbReference>
<dbReference type="SUPFAM" id="SSF52317">
    <property type="entry name" value="Class I glutamine amidotransferase-like"/>
    <property type="match status" value="1"/>
</dbReference>
<protein>
    <submittedName>
        <fullName evidence="5">Dipeptidase PepE</fullName>
        <ecNumber evidence="5">3.4.13.21</ecNumber>
    </submittedName>
</protein>
<reference evidence="5" key="1">
    <citation type="journal article" date="2019" name="J Environ">
        <title>Genetic characterization and potential molecular dissemination mechanism of tet (31) gene in Aeromonas caviae from an oxytetracycline wastewater treatment system.</title>
        <authorList>
            <person name="Shi Y."/>
            <person name="Tian Z."/>
            <person name="Leclercq S.O."/>
            <person name="Zhang H."/>
            <person name="Yang M."/>
            <person name="Zhang Y."/>
        </authorList>
    </citation>
    <scope>NUCLEOTIDE SEQUENCE</scope>
    <source>
        <strain evidence="5">T25-39</strain>
    </source>
</reference>
<dbReference type="RefSeq" id="WP_109111696.1">
    <property type="nucleotide sequence ID" value="NZ_JAWZUY010000033.1"/>
</dbReference>
<keyword evidence="3 5" id="KW-0378">Hydrolase</keyword>
<dbReference type="Pfam" id="PF03575">
    <property type="entry name" value="Peptidase_S51"/>
    <property type="match status" value="1"/>
</dbReference>
<evidence type="ECO:0000313" key="6">
    <source>
        <dbReference type="Proteomes" id="UP000266778"/>
    </source>
</evidence>
<keyword evidence="5" id="KW-0224">Dipeptidase</keyword>
<dbReference type="EC" id="3.4.13.21" evidence="5"/>
<dbReference type="NCBIfam" id="NF003642">
    <property type="entry name" value="PRK05282.1"/>
    <property type="match status" value="1"/>
</dbReference>
<keyword evidence="2" id="KW-0645">Protease</keyword>
<dbReference type="InterPro" id="IPR029062">
    <property type="entry name" value="Class_I_gatase-like"/>
</dbReference>
<dbReference type="Gene3D" id="3.40.50.880">
    <property type="match status" value="1"/>
</dbReference>
<proteinExistence type="inferred from homology"/>
<organism evidence="5 6">
    <name type="scientific">Aeromonas caviae</name>
    <name type="common">Aeromonas punctata</name>
    <dbReference type="NCBI Taxonomy" id="648"/>
    <lineage>
        <taxon>Bacteria</taxon>
        <taxon>Pseudomonadati</taxon>
        <taxon>Pseudomonadota</taxon>
        <taxon>Gammaproteobacteria</taxon>
        <taxon>Aeromonadales</taxon>
        <taxon>Aeromonadaceae</taxon>
        <taxon>Aeromonas</taxon>
    </lineage>
</organism>
<dbReference type="CDD" id="cd03146">
    <property type="entry name" value="GAT1_Peptidase_E"/>
    <property type="match status" value="1"/>
</dbReference>
<dbReference type="GO" id="GO:0016805">
    <property type="term" value="F:dipeptidase activity"/>
    <property type="evidence" value="ECO:0007669"/>
    <property type="project" value="UniProtKB-KW"/>
</dbReference>
<dbReference type="PANTHER" id="PTHR20842:SF0">
    <property type="entry name" value="ALPHA-ASPARTYL DIPEPTIDASE"/>
    <property type="match status" value="1"/>
</dbReference>
<evidence type="ECO:0000313" key="5">
    <source>
        <dbReference type="EMBL" id="AXB05809.1"/>
    </source>
</evidence>
<keyword evidence="4" id="KW-0720">Serine protease</keyword>
<gene>
    <name evidence="5" type="primary">pepE</name>
    <name evidence="5" type="ORF">C1C91_13090</name>
</gene>
<comment type="similarity">
    <text evidence="1">Belongs to the peptidase S51 family.</text>
</comment>
<evidence type="ECO:0000256" key="1">
    <source>
        <dbReference type="ARBA" id="ARBA00006534"/>
    </source>
</evidence>
<dbReference type="GO" id="GO:0008236">
    <property type="term" value="F:serine-type peptidase activity"/>
    <property type="evidence" value="ECO:0007669"/>
    <property type="project" value="UniProtKB-KW"/>
</dbReference>
<dbReference type="Proteomes" id="UP000266778">
    <property type="component" value="Chromosome"/>
</dbReference>
<name>A0A3S5WYI4_AERCA</name>
<sequence length="254" mass="27661">MELLLLSNGKTTEHPGLLGWARERVQTLLARKQVKRILLIPYAVIRSDWDARAFELSESLGVKAISIHHFDDPVDAIQRADAIFISGGNTWRLNQLLHEYGLVVPIQRAVRERGVPYVGWSAGCNVATPSILTTNDMPVCSAAVLPALGLFPLQINPHYLDAGISGHMGETRDERLAEFCAINPSESVVALREGSLLQVSGEHGGESIEYWSARGEGFKIFKHGETTQEFITAAPLAGLTPFHPLAGAMTTAVT</sequence>
<dbReference type="PANTHER" id="PTHR20842">
    <property type="entry name" value="PROTEASE S51 ALPHA-ASPARTYL DIPEPTIDASE"/>
    <property type="match status" value="1"/>
</dbReference>
<evidence type="ECO:0000256" key="2">
    <source>
        <dbReference type="ARBA" id="ARBA00022670"/>
    </source>
</evidence>
<evidence type="ECO:0000256" key="4">
    <source>
        <dbReference type="ARBA" id="ARBA00022825"/>
    </source>
</evidence>
<dbReference type="EMBL" id="CP025706">
    <property type="protein sequence ID" value="AXB05809.1"/>
    <property type="molecule type" value="Genomic_DNA"/>
</dbReference>